<feature type="domain" description="ABC3 transporter permease C-terminal" evidence="8">
    <location>
        <begin position="273"/>
        <end position="394"/>
    </location>
</feature>
<feature type="transmembrane region" description="Helical" evidence="7">
    <location>
        <begin position="315"/>
        <end position="348"/>
    </location>
</feature>
<keyword evidence="10" id="KW-0449">Lipoprotein</keyword>
<dbReference type="RefSeq" id="WP_132209540.1">
    <property type="nucleotide sequence ID" value="NZ_SLWN01000004.1"/>
</dbReference>
<dbReference type="Pfam" id="PF02687">
    <property type="entry name" value="FtsX"/>
    <property type="match status" value="2"/>
</dbReference>
<name>A0A4R2HNJ3_9ACTN</name>
<dbReference type="PANTHER" id="PTHR30572:SF4">
    <property type="entry name" value="ABC TRANSPORTER PERMEASE YTRF"/>
    <property type="match status" value="1"/>
</dbReference>
<feature type="transmembrane region" description="Helical" evidence="7">
    <location>
        <begin position="892"/>
        <end position="911"/>
    </location>
</feature>
<dbReference type="InterPro" id="IPR003838">
    <property type="entry name" value="ABC3_permease_C"/>
</dbReference>
<keyword evidence="3 7" id="KW-0812">Transmembrane</keyword>
<evidence type="ECO:0000259" key="8">
    <source>
        <dbReference type="Pfam" id="PF02687"/>
    </source>
</evidence>
<evidence type="ECO:0000256" key="4">
    <source>
        <dbReference type="ARBA" id="ARBA00022989"/>
    </source>
</evidence>
<dbReference type="GO" id="GO:0022857">
    <property type="term" value="F:transmembrane transporter activity"/>
    <property type="evidence" value="ECO:0007669"/>
    <property type="project" value="TreeGrafter"/>
</dbReference>
<evidence type="ECO:0000256" key="6">
    <source>
        <dbReference type="ARBA" id="ARBA00038076"/>
    </source>
</evidence>
<comment type="similarity">
    <text evidence="6">Belongs to the ABC-4 integral membrane protein family.</text>
</comment>
<feature type="transmembrane region" description="Helical" evidence="7">
    <location>
        <begin position="804"/>
        <end position="829"/>
    </location>
</feature>
<organism evidence="10 11">
    <name type="scientific">Kribbella steppae</name>
    <dbReference type="NCBI Taxonomy" id="2512223"/>
    <lineage>
        <taxon>Bacteria</taxon>
        <taxon>Bacillati</taxon>
        <taxon>Actinomycetota</taxon>
        <taxon>Actinomycetes</taxon>
        <taxon>Propionibacteriales</taxon>
        <taxon>Kribbellaceae</taxon>
        <taxon>Kribbella</taxon>
    </lineage>
</organism>
<evidence type="ECO:0000256" key="7">
    <source>
        <dbReference type="SAM" id="Phobius"/>
    </source>
</evidence>
<feature type="domain" description="MacB-like periplasmic core" evidence="9">
    <location>
        <begin position="16"/>
        <end position="238"/>
    </location>
</feature>
<feature type="transmembrane region" description="Helical" evidence="7">
    <location>
        <begin position="270"/>
        <end position="294"/>
    </location>
</feature>
<keyword evidence="4 7" id="KW-1133">Transmembrane helix</keyword>
<evidence type="ECO:0000259" key="9">
    <source>
        <dbReference type="Pfam" id="PF12704"/>
    </source>
</evidence>
<comment type="caution">
    <text evidence="10">The sequence shown here is derived from an EMBL/GenBank/DDBJ whole genome shotgun (WGS) entry which is preliminary data.</text>
</comment>
<evidence type="ECO:0000313" key="10">
    <source>
        <dbReference type="EMBL" id="TCO32791.1"/>
    </source>
</evidence>
<accession>A0A4R2HNJ3</accession>
<evidence type="ECO:0000256" key="3">
    <source>
        <dbReference type="ARBA" id="ARBA00022692"/>
    </source>
</evidence>
<keyword evidence="5 7" id="KW-0472">Membrane</keyword>
<evidence type="ECO:0000313" key="11">
    <source>
        <dbReference type="Proteomes" id="UP000294508"/>
    </source>
</evidence>
<evidence type="ECO:0000256" key="2">
    <source>
        <dbReference type="ARBA" id="ARBA00022475"/>
    </source>
</evidence>
<gene>
    <name evidence="10" type="ORF">EV652_104397</name>
</gene>
<protein>
    <submittedName>
        <fullName evidence="10">ABC-type lipoprotein release transport system permease subunit</fullName>
    </submittedName>
</protein>
<feature type="transmembrane region" description="Helical" evidence="7">
    <location>
        <begin position="577"/>
        <end position="598"/>
    </location>
</feature>
<dbReference type="Proteomes" id="UP000294508">
    <property type="component" value="Unassembled WGS sequence"/>
</dbReference>
<dbReference type="InterPro" id="IPR050250">
    <property type="entry name" value="Macrolide_Exporter_MacB"/>
</dbReference>
<dbReference type="GO" id="GO:0005886">
    <property type="term" value="C:plasma membrane"/>
    <property type="evidence" value="ECO:0007669"/>
    <property type="project" value="UniProtKB-SubCell"/>
</dbReference>
<feature type="transmembrane region" description="Helical" evidence="7">
    <location>
        <begin position="513"/>
        <end position="534"/>
    </location>
</feature>
<feature type="transmembrane region" description="Helical" evidence="7">
    <location>
        <begin position="446"/>
        <end position="466"/>
    </location>
</feature>
<reference evidence="10 11" key="1">
    <citation type="journal article" date="2015" name="Stand. Genomic Sci.">
        <title>Genomic Encyclopedia of Bacterial and Archaeal Type Strains, Phase III: the genomes of soil and plant-associated and newly described type strains.</title>
        <authorList>
            <person name="Whitman W.B."/>
            <person name="Woyke T."/>
            <person name="Klenk H.P."/>
            <person name="Zhou Y."/>
            <person name="Lilburn T.G."/>
            <person name="Beck B.J."/>
            <person name="De Vos P."/>
            <person name="Vandamme P."/>
            <person name="Eisen J.A."/>
            <person name="Garrity G."/>
            <person name="Hugenholtz P."/>
            <person name="Kyrpides N.C."/>
        </authorList>
    </citation>
    <scope>NUCLEOTIDE SEQUENCE [LARGE SCALE GENOMIC DNA]</scope>
    <source>
        <strain evidence="10 11">VKM Ac-2572</strain>
    </source>
</reference>
<feature type="transmembrane region" description="Helical" evidence="7">
    <location>
        <begin position="478"/>
        <end position="498"/>
    </location>
</feature>
<keyword evidence="11" id="KW-1185">Reference proteome</keyword>
<sequence>MIRFALRGMLGRKLRTALTAIGIVLGVALVSGTYVLTDSISSAFDSIFTENYKNTDAAITGKSPFELSQEEAAGGVAPPFDQSLLPKVQALPEVEVADGSVFGEAQLIGRDGKAVVFGGAPNLAFSVNPDRPEFNTLALVGGAWPAAGEVVIDTQTASKKGFQAGDTIGVQARGPIQQMRISGLVEFGQVSSIGGATLAGFDLPTGQRLMGKAGKLDQILVAKKDGVSEQQLLTAIQQTLPDGTQVRSADEQATADAEGTSGFLDFFRTFLLVFAGIALFVGSFVIANSLSITIAQRTREFATLRTLGASRRQVLGTVVLEALVTGLVAAVAGLFLGLGVATGLFRIFDAVGLTLPNNGLVFRTRTIVVGLLVGVLVTLVASLRPAWRATRVPPIAAVREGATLAPSRFHRFRPIGAALLAIAGVALVLTGLFADGLSTTTVLSSLGLGVLLIFIGIALFSSRLVRPLAVLSDPVARWSVVVLTVLVWPLFSLPYWLLRRGLWGPGPAGRRTAGFVLGAVLNPVLLLIVALMALRRRFSSWEPEWPAEFPGVLADRPATQIGGQNSRRDPHRTASTAAALMIGLALVTLVATLGAGIIKPFEDAVDRIFNGDYAVTAQNNFSPMPPAVAAAVAAVPGVDAISSVRGGQAQAFGETIFMTAVDTQAPAVLTFDWKDGSQAVLGELGSDGAVVDDAYAEKHNLQIGSTFPLHTVGGQTLTATVRGIFTPPPGGSPFGNVTISSAAFDATNPQPQNLYTFVSLQGGVTAANTAALDAALASFPNAKAQTREQFKDAQSDSIKSLLNVLYVLLALSVLVSLFGIVNTLVLTVFERTRELGMLRAIGLTRRQVKRMIRQESVMTALIGAVIGIILGLGLASLLAARLDEVSFTVPGGQVVIFAVVSVVVGIFAAIWPARRAAKLNPLEALQYE</sequence>
<dbReference type="Pfam" id="PF12704">
    <property type="entry name" value="MacB_PCD"/>
    <property type="match status" value="2"/>
</dbReference>
<evidence type="ECO:0000256" key="1">
    <source>
        <dbReference type="ARBA" id="ARBA00004651"/>
    </source>
</evidence>
<feature type="transmembrane region" description="Helical" evidence="7">
    <location>
        <begin position="415"/>
        <end position="434"/>
    </location>
</feature>
<keyword evidence="2" id="KW-1003">Cell membrane</keyword>
<feature type="domain" description="ABC3 transporter permease C-terminal" evidence="8">
    <location>
        <begin position="807"/>
        <end position="921"/>
    </location>
</feature>
<evidence type="ECO:0000256" key="5">
    <source>
        <dbReference type="ARBA" id="ARBA00023136"/>
    </source>
</evidence>
<comment type="subcellular location">
    <subcellularLocation>
        <location evidence="1">Cell membrane</location>
        <topology evidence="1">Multi-pass membrane protein</topology>
    </subcellularLocation>
</comment>
<feature type="domain" description="MacB-like periplasmic core" evidence="9">
    <location>
        <begin position="573"/>
        <end position="770"/>
    </location>
</feature>
<dbReference type="PANTHER" id="PTHR30572">
    <property type="entry name" value="MEMBRANE COMPONENT OF TRANSPORTER-RELATED"/>
    <property type="match status" value="1"/>
</dbReference>
<dbReference type="InterPro" id="IPR025857">
    <property type="entry name" value="MacB_PCD"/>
</dbReference>
<dbReference type="AlphaFoldDB" id="A0A4R2HNJ3"/>
<feature type="transmembrane region" description="Helical" evidence="7">
    <location>
        <begin position="856"/>
        <end position="880"/>
    </location>
</feature>
<dbReference type="OrthoDB" id="9780560at2"/>
<feature type="transmembrane region" description="Helical" evidence="7">
    <location>
        <begin position="360"/>
        <end position="381"/>
    </location>
</feature>
<proteinExistence type="inferred from homology"/>
<dbReference type="EMBL" id="SLWN01000004">
    <property type="protein sequence ID" value="TCO32791.1"/>
    <property type="molecule type" value="Genomic_DNA"/>
</dbReference>